<evidence type="ECO:0000256" key="6">
    <source>
        <dbReference type="ARBA" id="ARBA00022825"/>
    </source>
</evidence>
<name>A0A8S1AGY4_ARCPL</name>
<dbReference type="GO" id="GO:0006508">
    <property type="term" value="P:proteolysis"/>
    <property type="evidence" value="ECO:0007669"/>
    <property type="project" value="UniProtKB-KW"/>
</dbReference>
<evidence type="ECO:0000313" key="13">
    <source>
        <dbReference type="EMBL" id="CAB3245955.1"/>
    </source>
</evidence>
<dbReference type="InterPro" id="IPR018114">
    <property type="entry name" value="TRYPSIN_HIS"/>
</dbReference>
<dbReference type="InterPro" id="IPR009003">
    <property type="entry name" value="Peptidase_S1_PA"/>
</dbReference>
<evidence type="ECO:0000256" key="5">
    <source>
        <dbReference type="ARBA" id="ARBA00022820"/>
    </source>
</evidence>
<reference evidence="13 14" key="1">
    <citation type="submission" date="2020-04" db="EMBL/GenBank/DDBJ databases">
        <authorList>
            <person name="Wallbank WR R."/>
            <person name="Pardo Diaz C."/>
            <person name="Kozak K."/>
            <person name="Martin S."/>
            <person name="Jiggins C."/>
            <person name="Moest M."/>
            <person name="Warren A I."/>
            <person name="Byers J.R.P. K."/>
            <person name="Montejo-Kovacevich G."/>
            <person name="Yen C E."/>
        </authorList>
    </citation>
    <scope>NUCLEOTIDE SEQUENCE [LARGE SCALE GENOMIC DNA]</scope>
</reference>
<evidence type="ECO:0000256" key="8">
    <source>
        <dbReference type="ARBA" id="ARBA00052079"/>
    </source>
</evidence>
<dbReference type="InterPro" id="IPR033116">
    <property type="entry name" value="TRYPSIN_SER"/>
</dbReference>
<feature type="signal peptide" evidence="11">
    <location>
        <begin position="1"/>
        <end position="21"/>
    </location>
</feature>
<dbReference type="OrthoDB" id="547031at2759"/>
<dbReference type="PROSITE" id="PS00134">
    <property type="entry name" value="TRYPSIN_HIS"/>
    <property type="match status" value="1"/>
</dbReference>
<evidence type="ECO:0000256" key="1">
    <source>
        <dbReference type="ARBA" id="ARBA00022659"/>
    </source>
</evidence>
<dbReference type="Pfam" id="PF00089">
    <property type="entry name" value="Trypsin"/>
    <property type="match status" value="1"/>
</dbReference>
<evidence type="ECO:0000313" key="14">
    <source>
        <dbReference type="Proteomes" id="UP000494106"/>
    </source>
</evidence>
<protein>
    <recommendedName>
        <fullName evidence="9">limulus clotting factor C</fullName>
        <ecNumber evidence="9">3.4.21.84</ecNumber>
    </recommendedName>
</protein>
<dbReference type="Gene3D" id="2.40.10.10">
    <property type="entry name" value="Trypsin-like serine proteases"/>
    <property type="match status" value="3"/>
</dbReference>
<dbReference type="FunFam" id="2.40.10.10:FF:000120">
    <property type="entry name" value="Putative serine protease"/>
    <property type="match status" value="1"/>
</dbReference>
<dbReference type="InterPro" id="IPR001254">
    <property type="entry name" value="Trypsin_dom"/>
</dbReference>
<dbReference type="AlphaFoldDB" id="A0A8S1AGY4"/>
<dbReference type="GO" id="GO:0004252">
    <property type="term" value="F:serine-type endopeptidase activity"/>
    <property type="evidence" value="ECO:0007669"/>
    <property type="project" value="InterPro"/>
</dbReference>
<dbReference type="InterPro" id="IPR001314">
    <property type="entry name" value="Peptidase_S1A"/>
</dbReference>
<evidence type="ECO:0000256" key="9">
    <source>
        <dbReference type="ARBA" id="ARBA00066707"/>
    </source>
</evidence>
<evidence type="ECO:0000256" key="2">
    <source>
        <dbReference type="ARBA" id="ARBA00022670"/>
    </source>
</evidence>
<gene>
    <name evidence="13" type="ORF">APLA_LOCUS10667</name>
</gene>
<dbReference type="PROSITE" id="PS50240">
    <property type="entry name" value="TRYPSIN_DOM"/>
    <property type="match status" value="1"/>
</dbReference>
<feature type="domain" description="Peptidase S1" evidence="12">
    <location>
        <begin position="55"/>
        <end position="307"/>
    </location>
</feature>
<dbReference type="InterPro" id="IPR043504">
    <property type="entry name" value="Peptidase_S1_PA_chymotrypsin"/>
</dbReference>
<keyword evidence="7" id="KW-1015">Disulfide bond</keyword>
<proteinExistence type="predicted"/>
<dbReference type="EC" id="3.4.21.84" evidence="9"/>
<keyword evidence="3 11" id="KW-0732">Signal</keyword>
<keyword evidence="14" id="KW-1185">Reference proteome</keyword>
<dbReference type="SMART" id="SM00020">
    <property type="entry name" value="Tryp_SPc"/>
    <property type="match status" value="1"/>
</dbReference>
<evidence type="ECO:0000256" key="4">
    <source>
        <dbReference type="ARBA" id="ARBA00022801"/>
    </source>
</evidence>
<dbReference type="PRINTS" id="PR00722">
    <property type="entry name" value="CHYMOTRYPSIN"/>
</dbReference>
<comment type="caution">
    <text evidence="13">The sequence shown here is derived from an EMBL/GenBank/DDBJ whole genome shotgun (WGS) entry which is preliminary data.</text>
</comment>
<dbReference type="PANTHER" id="PTHR24252:SF7">
    <property type="entry name" value="HYALIN"/>
    <property type="match status" value="1"/>
</dbReference>
<evidence type="ECO:0000256" key="11">
    <source>
        <dbReference type="SAM" id="SignalP"/>
    </source>
</evidence>
<keyword evidence="1" id="KW-0768">Sushi</keyword>
<evidence type="ECO:0000256" key="3">
    <source>
        <dbReference type="ARBA" id="ARBA00022729"/>
    </source>
</evidence>
<feature type="chain" id="PRO_5035823576" description="limulus clotting factor C" evidence="11">
    <location>
        <begin position="22"/>
        <end position="307"/>
    </location>
</feature>
<dbReference type="SUPFAM" id="SSF50494">
    <property type="entry name" value="Trypsin-like serine proteases"/>
    <property type="match status" value="1"/>
</dbReference>
<evidence type="ECO:0000256" key="10">
    <source>
        <dbReference type="RuleBase" id="RU363034"/>
    </source>
</evidence>
<comment type="catalytic activity">
    <reaction evidence="8">
        <text>Selective cleavage of 103-Arg-|-Ser-104 and 124-Ile-|-Ile-125 bonds in Limulus clotting factor B to form activated factor B. Cleavage of -Pro-Arg-|-Xaa- bonds in synthetic substrates.</text>
        <dbReference type="EC" id="3.4.21.84"/>
    </reaction>
</comment>
<dbReference type="PANTHER" id="PTHR24252">
    <property type="entry name" value="ACROSIN-RELATED"/>
    <property type="match status" value="1"/>
</dbReference>
<keyword evidence="2 10" id="KW-0645">Protease</keyword>
<evidence type="ECO:0000256" key="7">
    <source>
        <dbReference type="ARBA" id="ARBA00023157"/>
    </source>
</evidence>
<organism evidence="13 14">
    <name type="scientific">Arctia plantaginis</name>
    <name type="common">Wood tiger moth</name>
    <name type="synonym">Phalaena plantaginis</name>
    <dbReference type="NCBI Taxonomy" id="874455"/>
    <lineage>
        <taxon>Eukaryota</taxon>
        <taxon>Metazoa</taxon>
        <taxon>Ecdysozoa</taxon>
        <taxon>Arthropoda</taxon>
        <taxon>Hexapoda</taxon>
        <taxon>Insecta</taxon>
        <taxon>Pterygota</taxon>
        <taxon>Neoptera</taxon>
        <taxon>Endopterygota</taxon>
        <taxon>Lepidoptera</taxon>
        <taxon>Glossata</taxon>
        <taxon>Ditrysia</taxon>
        <taxon>Noctuoidea</taxon>
        <taxon>Erebidae</taxon>
        <taxon>Arctiinae</taxon>
        <taxon>Arctia</taxon>
    </lineage>
</organism>
<dbReference type="EMBL" id="CADEBC010000525">
    <property type="protein sequence ID" value="CAB3245955.1"/>
    <property type="molecule type" value="Genomic_DNA"/>
</dbReference>
<dbReference type="CDD" id="cd00190">
    <property type="entry name" value="Tryp_SPc"/>
    <property type="match status" value="1"/>
</dbReference>
<dbReference type="GO" id="GO:0042381">
    <property type="term" value="P:hemolymph coagulation"/>
    <property type="evidence" value="ECO:0007669"/>
    <property type="project" value="UniProtKB-KW"/>
</dbReference>
<keyword evidence="5" id="KW-0353">Hemolymph clotting</keyword>
<sequence length="307" mass="33400">MVSLKLQPTLAFTMLLQYCVTEDTLVDPSTAALASHPAWTKLDKLDCGESAADRIIGGYNAALGQFPWIARLGYVEDDEFDWMCGGALVSDRHVVTAAHCVQKSDYGPVLTKIRVGEHDIRKDPDCELSVCAPPVQDVAVKKIVPHPDFNKPAFHNDLAMIELEKPVTLNNYVAPVCLPRTKEQLQTFNMGEVLTVAGWGKMNMTTEDRADVLQVVAVPVVEPSKCDSFGKGFKLATSEICAGAEHNKDACGGDSGGPMMKIYDTPDGPKHYLVGVVSFGPTICGIKKPGVYVSIAHFIKWILDHVD</sequence>
<dbReference type="PROSITE" id="PS00135">
    <property type="entry name" value="TRYPSIN_SER"/>
    <property type="match status" value="1"/>
</dbReference>
<dbReference type="Proteomes" id="UP000494106">
    <property type="component" value="Unassembled WGS sequence"/>
</dbReference>
<accession>A0A8S1AGY4</accession>
<keyword evidence="4 10" id="KW-0378">Hydrolase</keyword>
<keyword evidence="6 10" id="KW-0720">Serine protease</keyword>
<evidence type="ECO:0000259" key="12">
    <source>
        <dbReference type="PROSITE" id="PS50240"/>
    </source>
</evidence>